<keyword evidence="3" id="KW-0418">Kinase</keyword>
<evidence type="ECO:0000256" key="2">
    <source>
        <dbReference type="ARBA" id="ARBA00022679"/>
    </source>
</evidence>
<organism evidence="5 6">
    <name type="scientific">Gracilimonas sediminicola</name>
    <dbReference type="NCBI Taxonomy" id="2952158"/>
    <lineage>
        <taxon>Bacteria</taxon>
        <taxon>Pseudomonadati</taxon>
        <taxon>Balneolota</taxon>
        <taxon>Balneolia</taxon>
        <taxon>Balneolales</taxon>
        <taxon>Balneolaceae</taxon>
        <taxon>Gracilimonas</taxon>
    </lineage>
</organism>
<evidence type="ECO:0000256" key="3">
    <source>
        <dbReference type="ARBA" id="ARBA00022777"/>
    </source>
</evidence>
<evidence type="ECO:0000313" key="5">
    <source>
        <dbReference type="EMBL" id="MCP9291564.1"/>
    </source>
</evidence>
<dbReference type="InterPro" id="IPR012893">
    <property type="entry name" value="HipA-like_C"/>
</dbReference>
<name>A0A9X2L3E4_9BACT</name>
<dbReference type="GO" id="GO:0005829">
    <property type="term" value="C:cytosol"/>
    <property type="evidence" value="ECO:0007669"/>
    <property type="project" value="TreeGrafter"/>
</dbReference>
<dbReference type="Gene3D" id="1.10.1070.20">
    <property type="match status" value="1"/>
</dbReference>
<evidence type="ECO:0000259" key="4">
    <source>
        <dbReference type="Pfam" id="PF07804"/>
    </source>
</evidence>
<comment type="caution">
    <text evidence="5">The sequence shown here is derived from an EMBL/GenBank/DDBJ whole genome shotgun (WGS) entry which is preliminary data.</text>
</comment>
<dbReference type="InterPro" id="IPR052028">
    <property type="entry name" value="HipA_Ser/Thr_kinase"/>
</dbReference>
<evidence type="ECO:0000256" key="1">
    <source>
        <dbReference type="ARBA" id="ARBA00010164"/>
    </source>
</evidence>
<dbReference type="Proteomes" id="UP001139125">
    <property type="component" value="Unassembled WGS sequence"/>
</dbReference>
<dbReference type="PANTHER" id="PTHR37419:SF1">
    <property type="entry name" value="SERINE_THREONINE-PROTEIN KINASE TOXIN HIPA"/>
    <property type="match status" value="1"/>
</dbReference>
<evidence type="ECO:0000313" key="6">
    <source>
        <dbReference type="Proteomes" id="UP001139125"/>
    </source>
</evidence>
<keyword evidence="2" id="KW-0808">Transferase</keyword>
<sequence>MTRCPITYERIASGRYSKTGLNKLNPALKELKPLPFDRKEQVQEAQKRMTKMSIAGVQPKLSAQLSIKNESFKIVDRQGSYILKPQLSDYDEVPENEDVTMKMAKAAGIEVPLHGLIYAKDQSLLYFIKRFDRFGQAGKVHVEDFAQVAGMSRETKYNYSMEKVISLIDKYCTFPMVEKMKLFRRTLFCFLCGNEDMHLKNFSFIYRDQKTELSPAYDLLNTTIVMSNPVEEMALPLKGKKSNFTQAIFFKYFGEERMELNNKVLTTIKKDLWDARQEWERLIKISFLSDEKKEAYFEILEQRFQALN</sequence>
<accession>A0A9X2L3E4</accession>
<dbReference type="GO" id="GO:0004674">
    <property type="term" value="F:protein serine/threonine kinase activity"/>
    <property type="evidence" value="ECO:0007669"/>
    <property type="project" value="TreeGrafter"/>
</dbReference>
<dbReference type="AlphaFoldDB" id="A0A9X2L3E4"/>
<proteinExistence type="inferred from homology"/>
<gene>
    <name evidence="5" type="ORF">NM125_08220</name>
</gene>
<protein>
    <submittedName>
        <fullName evidence="5">HipA domain-containing protein</fullName>
    </submittedName>
</protein>
<dbReference type="PANTHER" id="PTHR37419">
    <property type="entry name" value="SERINE/THREONINE-PROTEIN KINASE TOXIN HIPA"/>
    <property type="match status" value="1"/>
</dbReference>
<dbReference type="Pfam" id="PF07804">
    <property type="entry name" value="HipA_C"/>
    <property type="match status" value="1"/>
</dbReference>
<keyword evidence="6" id="KW-1185">Reference proteome</keyword>
<dbReference type="EMBL" id="JANDBC010000001">
    <property type="protein sequence ID" value="MCP9291564.1"/>
    <property type="molecule type" value="Genomic_DNA"/>
</dbReference>
<reference evidence="5" key="1">
    <citation type="submission" date="2022-06" db="EMBL/GenBank/DDBJ databases">
        <title>Gracilimonas sp. CAU 1638 isolated from sea sediment.</title>
        <authorList>
            <person name="Kim W."/>
        </authorList>
    </citation>
    <scope>NUCLEOTIDE SEQUENCE</scope>
    <source>
        <strain evidence="5">CAU 1638</strain>
    </source>
</reference>
<comment type="similarity">
    <text evidence="1">Belongs to the HipA Ser/Thr kinase family.</text>
</comment>
<feature type="domain" description="HipA-like C-terminal" evidence="4">
    <location>
        <begin position="52"/>
        <end position="268"/>
    </location>
</feature>
<dbReference type="RefSeq" id="WP_255134428.1">
    <property type="nucleotide sequence ID" value="NZ_JANDBC010000001.1"/>
</dbReference>